<dbReference type="AlphaFoldDB" id="A0A0E9SN69"/>
<sequence length="41" mass="4640">MTVYHGEEAWEDSIHQANELESQRAAVSRVPPSRSLRTETA</sequence>
<evidence type="ECO:0000313" key="2">
    <source>
        <dbReference type="EMBL" id="JAH41958.1"/>
    </source>
</evidence>
<reference evidence="2" key="2">
    <citation type="journal article" date="2015" name="Fish Shellfish Immunol.">
        <title>Early steps in the European eel (Anguilla anguilla)-Vibrio vulnificus interaction in the gills: Role of the RtxA13 toxin.</title>
        <authorList>
            <person name="Callol A."/>
            <person name="Pajuelo D."/>
            <person name="Ebbesson L."/>
            <person name="Teles M."/>
            <person name="MacKenzie S."/>
            <person name="Amaro C."/>
        </authorList>
    </citation>
    <scope>NUCLEOTIDE SEQUENCE</scope>
</reference>
<feature type="region of interest" description="Disordered" evidence="1">
    <location>
        <begin position="21"/>
        <end position="41"/>
    </location>
</feature>
<accession>A0A0E9SN69</accession>
<protein>
    <submittedName>
        <fullName evidence="2">Uncharacterized protein</fullName>
    </submittedName>
</protein>
<reference evidence="2" key="1">
    <citation type="submission" date="2014-11" db="EMBL/GenBank/DDBJ databases">
        <authorList>
            <person name="Amaro Gonzalez C."/>
        </authorList>
    </citation>
    <scope>NUCLEOTIDE SEQUENCE</scope>
</reference>
<evidence type="ECO:0000256" key="1">
    <source>
        <dbReference type="SAM" id="MobiDB-lite"/>
    </source>
</evidence>
<name>A0A0E9SN69_ANGAN</name>
<proteinExistence type="predicted"/>
<organism evidence="2">
    <name type="scientific">Anguilla anguilla</name>
    <name type="common">European freshwater eel</name>
    <name type="synonym">Muraena anguilla</name>
    <dbReference type="NCBI Taxonomy" id="7936"/>
    <lineage>
        <taxon>Eukaryota</taxon>
        <taxon>Metazoa</taxon>
        <taxon>Chordata</taxon>
        <taxon>Craniata</taxon>
        <taxon>Vertebrata</taxon>
        <taxon>Euteleostomi</taxon>
        <taxon>Actinopterygii</taxon>
        <taxon>Neopterygii</taxon>
        <taxon>Teleostei</taxon>
        <taxon>Anguilliformes</taxon>
        <taxon>Anguillidae</taxon>
        <taxon>Anguilla</taxon>
    </lineage>
</organism>
<dbReference type="EMBL" id="GBXM01066619">
    <property type="protein sequence ID" value="JAH41958.1"/>
    <property type="molecule type" value="Transcribed_RNA"/>
</dbReference>